<comment type="caution">
    <text evidence="1">The sequence shown here is derived from an EMBL/GenBank/DDBJ whole genome shotgun (WGS) entry which is preliminary data.</text>
</comment>
<organism evidence="1 2">
    <name type="scientific">Pseudomonas fluvialis</name>
    <dbReference type="NCBI Taxonomy" id="1793966"/>
    <lineage>
        <taxon>Bacteria</taxon>
        <taxon>Pseudomonadati</taxon>
        <taxon>Pseudomonadota</taxon>
        <taxon>Gammaproteobacteria</taxon>
        <taxon>Pseudomonadales</taxon>
        <taxon>Pseudomonadaceae</taxon>
        <taxon>Pseudomonas</taxon>
    </lineage>
</organism>
<protein>
    <submittedName>
        <fullName evidence="1">Uncharacterized protein</fullName>
    </submittedName>
</protein>
<dbReference type="EMBL" id="BMDE01000007">
    <property type="protein sequence ID" value="GGH95391.1"/>
    <property type="molecule type" value="Genomic_DNA"/>
</dbReference>
<evidence type="ECO:0000313" key="2">
    <source>
        <dbReference type="Proteomes" id="UP000655550"/>
    </source>
</evidence>
<sequence length="131" mass="14658">MHAVLPGQILRCSFFVSQAESTAHSKVSQATMKLLNTYDDRDEAEAAADKLTGEKRLASERDATVVIYNLFGIPSWGNFHRLGMYNLGELKSLLDRRDGWQPADQARHAEILATLKTVAKNYSIEIPAHWA</sequence>
<name>A0ABQ2AQ42_9PSED</name>
<gene>
    <name evidence="1" type="ORF">GCM10007363_24550</name>
</gene>
<keyword evidence="2" id="KW-1185">Reference proteome</keyword>
<reference evidence="2" key="1">
    <citation type="journal article" date="2019" name="Int. J. Syst. Evol. Microbiol.">
        <title>The Global Catalogue of Microorganisms (GCM) 10K type strain sequencing project: providing services to taxonomists for standard genome sequencing and annotation.</title>
        <authorList>
            <consortium name="The Broad Institute Genomics Platform"/>
            <consortium name="The Broad Institute Genome Sequencing Center for Infectious Disease"/>
            <person name="Wu L."/>
            <person name="Ma J."/>
        </authorList>
    </citation>
    <scope>NUCLEOTIDE SEQUENCE [LARGE SCALE GENOMIC DNA]</scope>
    <source>
        <strain evidence="2">CCM 8778</strain>
    </source>
</reference>
<dbReference type="Proteomes" id="UP000655550">
    <property type="component" value="Unassembled WGS sequence"/>
</dbReference>
<accession>A0ABQ2AQ42</accession>
<evidence type="ECO:0000313" key="1">
    <source>
        <dbReference type="EMBL" id="GGH95391.1"/>
    </source>
</evidence>
<proteinExistence type="predicted"/>